<sequence>MAILLYTGNKRLKNC</sequence>
<accession>A0A0E9SE60</accession>
<organism evidence="1">
    <name type="scientific">Anguilla anguilla</name>
    <name type="common">European freshwater eel</name>
    <name type="synonym">Muraena anguilla</name>
    <dbReference type="NCBI Taxonomy" id="7936"/>
    <lineage>
        <taxon>Eukaryota</taxon>
        <taxon>Metazoa</taxon>
        <taxon>Chordata</taxon>
        <taxon>Craniata</taxon>
        <taxon>Vertebrata</taxon>
        <taxon>Euteleostomi</taxon>
        <taxon>Actinopterygii</taxon>
        <taxon>Neopterygii</taxon>
        <taxon>Teleostei</taxon>
        <taxon>Anguilliformes</taxon>
        <taxon>Anguillidae</taxon>
        <taxon>Anguilla</taxon>
    </lineage>
</organism>
<proteinExistence type="predicted"/>
<reference evidence="1" key="2">
    <citation type="journal article" date="2015" name="Fish Shellfish Immunol.">
        <title>Early steps in the European eel (Anguilla anguilla)-Vibrio vulnificus interaction in the gills: Role of the RtxA13 toxin.</title>
        <authorList>
            <person name="Callol A."/>
            <person name="Pajuelo D."/>
            <person name="Ebbesson L."/>
            <person name="Teles M."/>
            <person name="MacKenzie S."/>
            <person name="Amaro C."/>
        </authorList>
    </citation>
    <scope>NUCLEOTIDE SEQUENCE</scope>
</reference>
<name>A0A0E9SE60_ANGAN</name>
<reference evidence="1" key="1">
    <citation type="submission" date="2014-11" db="EMBL/GenBank/DDBJ databases">
        <authorList>
            <person name="Amaro Gonzalez C."/>
        </authorList>
    </citation>
    <scope>NUCLEOTIDE SEQUENCE</scope>
</reference>
<dbReference type="EMBL" id="GBXM01069607">
    <property type="protein sequence ID" value="JAH38970.1"/>
    <property type="molecule type" value="Transcribed_RNA"/>
</dbReference>
<protein>
    <submittedName>
        <fullName evidence="1">Uncharacterized protein</fullName>
    </submittedName>
</protein>
<evidence type="ECO:0000313" key="1">
    <source>
        <dbReference type="EMBL" id="JAH38970.1"/>
    </source>
</evidence>